<reference evidence="1" key="1">
    <citation type="submission" date="2021-04" db="EMBL/GenBank/DDBJ databases">
        <authorList>
            <person name="Hartkoorn R.C."/>
            <person name="Beaudoing E."/>
            <person name="Hot D."/>
        </authorList>
    </citation>
    <scope>NUCLEOTIDE SEQUENCE</scope>
    <source>
        <strain evidence="1">NRRL B-16292</strain>
    </source>
</reference>
<sequence>MALELHERAATLSGVVTVEEVEELAAWLRRTPEARLDLRNCNHLHTAALQAILAFAPKITAVPDDSFLSAQLLPVLNPPKTAVAEGTRHDHRHAG</sequence>
<name>A0ABY5VMI1_9ACTN</name>
<organism evidence="1 2">
    <name type="scientific">Dactylosporangium fulvum</name>
    <dbReference type="NCBI Taxonomy" id="53359"/>
    <lineage>
        <taxon>Bacteria</taxon>
        <taxon>Bacillati</taxon>
        <taxon>Actinomycetota</taxon>
        <taxon>Actinomycetes</taxon>
        <taxon>Micromonosporales</taxon>
        <taxon>Micromonosporaceae</taxon>
        <taxon>Dactylosporangium</taxon>
    </lineage>
</organism>
<reference evidence="1" key="2">
    <citation type="submission" date="2022-09" db="EMBL/GenBank/DDBJ databases">
        <title>Biosynthetic gene clusters of Dactylosporangioum fulvum.</title>
        <authorList>
            <person name="Caradec T."/>
        </authorList>
    </citation>
    <scope>NUCLEOTIDE SEQUENCE</scope>
    <source>
        <strain evidence="1">NRRL B-16292</strain>
    </source>
</reference>
<dbReference type="Proteomes" id="UP001059617">
    <property type="component" value="Chromosome"/>
</dbReference>
<keyword evidence="2" id="KW-1185">Reference proteome</keyword>
<protein>
    <submittedName>
        <fullName evidence="1">Uncharacterized protein</fullName>
    </submittedName>
</protein>
<gene>
    <name evidence="1" type="ORF">Dfulv_27360</name>
</gene>
<evidence type="ECO:0000313" key="2">
    <source>
        <dbReference type="Proteomes" id="UP001059617"/>
    </source>
</evidence>
<dbReference type="EMBL" id="CP073720">
    <property type="protein sequence ID" value="UWP78888.1"/>
    <property type="molecule type" value="Genomic_DNA"/>
</dbReference>
<accession>A0ABY5VMI1</accession>
<proteinExistence type="predicted"/>
<evidence type="ECO:0000313" key="1">
    <source>
        <dbReference type="EMBL" id="UWP78888.1"/>
    </source>
</evidence>
<dbReference type="RefSeq" id="WP_259856317.1">
    <property type="nucleotide sequence ID" value="NZ_BAAAST010000075.1"/>
</dbReference>